<proteinExistence type="predicted"/>
<sequence length="105" mass="12606">MQPANILRIDTLDESWSDKDNVMLHACFQLLTDCIEKEGLLTHWDWTADQRGDVKIELETLYSWWKQRVQRDQADGIDWIWTPGQHEEDNMMLTRLVKLRGYLWT</sequence>
<dbReference type="RefSeq" id="WP_138078072.1">
    <property type="nucleotide sequence ID" value="NZ_VAJM01000005.1"/>
</dbReference>
<accession>A0A5R8WPR5</accession>
<evidence type="ECO:0000313" key="2">
    <source>
        <dbReference type="Proteomes" id="UP000305517"/>
    </source>
</evidence>
<evidence type="ECO:0000313" key="1">
    <source>
        <dbReference type="EMBL" id="TLM92215.1"/>
    </source>
</evidence>
<organism evidence="1 2">
    <name type="scientific">Hymenobacter jeollabukensis</name>
    <dbReference type="NCBI Taxonomy" id="2025313"/>
    <lineage>
        <taxon>Bacteria</taxon>
        <taxon>Pseudomonadati</taxon>
        <taxon>Bacteroidota</taxon>
        <taxon>Cytophagia</taxon>
        <taxon>Cytophagales</taxon>
        <taxon>Hymenobacteraceae</taxon>
        <taxon>Hymenobacter</taxon>
    </lineage>
</organism>
<dbReference type="EMBL" id="VAJM01000005">
    <property type="protein sequence ID" value="TLM92215.1"/>
    <property type="molecule type" value="Genomic_DNA"/>
</dbReference>
<dbReference type="Proteomes" id="UP000305517">
    <property type="component" value="Unassembled WGS sequence"/>
</dbReference>
<dbReference type="OrthoDB" id="7061180at2"/>
<keyword evidence="2" id="KW-1185">Reference proteome</keyword>
<gene>
    <name evidence="1" type="ORF">FDY95_12295</name>
</gene>
<comment type="caution">
    <text evidence="1">The sequence shown here is derived from an EMBL/GenBank/DDBJ whole genome shotgun (WGS) entry which is preliminary data.</text>
</comment>
<dbReference type="AlphaFoldDB" id="A0A5R8WPR5"/>
<protein>
    <submittedName>
        <fullName evidence="1">Uncharacterized protein</fullName>
    </submittedName>
</protein>
<reference evidence="1 2" key="1">
    <citation type="submission" date="2019-05" db="EMBL/GenBank/DDBJ databases">
        <title>Hymenobacter edaphi sp. nov., isolated from abandoned arsenic-contaminated farmland soil.</title>
        <authorList>
            <person name="Nie L."/>
        </authorList>
    </citation>
    <scope>NUCLEOTIDE SEQUENCE [LARGE SCALE GENOMIC DNA]</scope>
    <source>
        <strain evidence="1 2">1-3-3-8</strain>
    </source>
</reference>
<name>A0A5R8WPR5_9BACT</name>